<sequence>MHHLSRSLALSPHTPTPAQTRARQLHPRTDAPRHLTQTLVIEALQKANLESSNLIIGIDFTKSNELTASTKDKDVFSFYQDGRDCNGIAEVQARYRELVPDKKLSGREIEGEVDALLEKL</sequence>
<keyword evidence="3" id="KW-1185">Reference proteome</keyword>
<dbReference type="PANTHER" id="PTHR45751">
    <property type="entry name" value="COPINE FAMILY PROTEIN 1"/>
    <property type="match status" value="1"/>
</dbReference>
<dbReference type="InterPro" id="IPR052079">
    <property type="entry name" value="E3_ligase/Copine_domain"/>
</dbReference>
<dbReference type="PANTHER" id="PTHR45751:SF11">
    <property type="entry name" value="COPINE FAMILY PROTEIN 2"/>
    <property type="match status" value="1"/>
</dbReference>
<protein>
    <submittedName>
        <fullName evidence="2">E3 ubiquitin-protein ligase RGLG2-like isoform X2</fullName>
    </submittedName>
</protein>
<accession>A0A833QK16</accession>
<proteinExistence type="predicted"/>
<dbReference type="AlphaFoldDB" id="A0A833QK16"/>
<name>A0A833QK16_9POAL</name>
<dbReference type="EMBL" id="SWLB01000029">
    <property type="protein sequence ID" value="KAF3320449.1"/>
    <property type="molecule type" value="Genomic_DNA"/>
</dbReference>
<feature type="region of interest" description="Disordered" evidence="1">
    <location>
        <begin position="1"/>
        <end position="32"/>
    </location>
</feature>
<evidence type="ECO:0000256" key="1">
    <source>
        <dbReference type="SAM" id="MobiDB-lite"/>
    </source>
</evidence>
<dbReference type="OrthoDB" id="5855668at2759"/>
<comment type="caution">
    <text evidence="2">The sequence shown here is derived from an EMBL/GenBank/DDBJ whole genome shotgun (WGS) entry which is preliminary data.</text>
</comment>
<dbReference type="Proteomes" id="UP000623129">
    <property type="component" value="Unassembled WGS sequence"/>
</dbReference>
<dbReference type="GO" id="GO:0005634">
    <property type="term" value="C:nucleus"/>
    <property type="evidence" value="ECO:0007669"/>
    <property type="project" value="TreeGrafter"/>
</dbReference>
<organism evidence="2 3">
    <name type="scientific">Carex littledalei</name>
    <dbReference type="NCBI Taxonomy" id="544730"/>
    <lineage>
        <taxon>Eukaryota</taxon>
        <taxon>Viridiplantae</taxon>
        <taxon>Streptophyta</taxon>
        <taxon>Embryophyta</taxon>
        <taxon>Tracheophyta</taxon>
        <taxon>Spermatophyta</taxon>
        <taxon>Magnoliopsida</taxon>
        <taxon>Liliopsida</taxon>
        <taxon>Poales</taxon>
        <taxon>Cyperaceae</taxon>
        <taxon>Cyperoideae</taxon>
        <taxon>Cariceae</taxon>
        <taxon>Carex</taxon>
        <taxon>Carex subgen. Euthyceras</taxon>
    </lineage>
</organism>
<gene>
    <name evidence="2" type="ORF">FCM35_KLT15145</name>
</gene>
<dbReference type="GO" id="GO:0004842">
    <property type="term" value="F:ubiquitin-protein transferase activity"/>
    <property type="evidence" value="ECO:0007669"/>
    <property type="project" value="TreeGrafter"/>
</dbReference>
<dbReference type="GO" id="GO:0016567">
    <property type="term" value="P:protein ubiquitination"/>
    <property type="evidence" value="ECO:0007669"/>
    <property type="project" value="TreeGrafter"/>
</dbReference>
<evidence type="ECO:0000313" key="3">
    <source>
        <dbReference type="Proteomes" id="UP000623129"/>
    </source>
</evidence>
<evidence type="ECO:0000313" key="2">
    <source>
        <dbReference type="EMBL" id="KAF3320449.1"/>
    </source>
</evidence>
<reference evidence="2" key="1">
    <citation type="submission" date="2020-01" db="EMBL/GenBank/DDBJ databases">
        <title>Genome sequence of Kobresia littledalei, the first chromosome-level genome in the family Cyperaceae.</title>
        <authorList>
            <person name="Qu G."/>
        </authorList>
    </citation>
    <scope>NUCLEOTIDE SEQUENCE</scope>
    <source>
        <strain evidence="2">C.B.Clarke</strain>
        <tissue evidence="2">Leaf</tissue>
    </source>
</reference>